<evidence type="ECO:0000256" key="1">
    <source>
        <dbReference type="ARBA" id="ARBA00001946"/>
    </source>
</evidence>
<dbReference type="PANTHER" id="PTHR47788">
    <property type="entry name" value="POLYA POLYMERASE"/>
    <property type="match status" value="1"/>
</dbReference>
<dbReference type="Pfam" id="PF02272">
    <property type="entry name" value="DHHA1"/>
    <property type="match status" value="1"/>
</dbReference>
<dbReference type="Gene3D" id="3.30.460.10">
    <property type="entry name" value="Beta Polymerase, domain 2"/>
    <property type="match status" value="1"/>
</dbReference>
<keyword evidence="5" id="KW-0819">tRNA processing</keyword>
<organism evidence="14">
    <name type="scientific">Caldilinea aerophila</name>
    <dbReference type="NCBI Taxonomy" id="133453"/>
    <lineage>
        <taxon>Bacteria</taxon>
        <taxon>Bacillati</taxon>
        <taxon>Chloroflexota</taxon>
        <taxon>Caldilineae</taxon>
        <taxon>Caldilineales</taxon>
        <taxon>Caldilineaceae</taxon>
        <taxon>Caldilinea</taxon>
    </lineage>
</organism>
<comment type="cofactor">
    <cofactor evidence="1">
        <name>Mg(2+)</name>
        <dbReference type="ChEBI" id="CHEBI:18420"/>
    </cofactor>
</comment>
<name>A0A7C1FU17_9CHLR</name>
<dbReference type="InterPro" id="IPR052390">
    <property type="entry name" value="tRNA_nt/polyA_polymerase"/>
</dbReference>
<evidence type="ECO:0000256" key="9">
    <source>
        <dbReference type="ARBA" id="ARBA00022842"/>
    </source>
</evidence>
<dbReference type="GO" id="GO:0000166">
    <property type="term" value="F:nucleotide binding"/>
    <property type="evidence" value="ECO:0007669"/>
    <property type="project" value="UniProtKB-KW"/>
</dbReference>
<keyword evidence="4 12" id="KW-0808">Transferase</keyword>
<dbReference type="GO" id="GO:0000049">
    <property type="term" value="F:tRNA binding"/>
    <property type="evidence" value="ECO:0007669"/>
    <property type="project" value="UniProtKB-KW"/>
</dbReference>
<dbReference type="CDD" id="cd05398">
    <property type="entry name" value="NT_ClassII-CCAase"/>
    <property type="match status" value="1"/>
</dbReference>
<evidence type="ECO:0000256" key="2">
    <source>
        <dbReference type="ARBA" id="ARBA00007265"/>
    </source>
</evidence>
<keyword evidence="10 12" id="KW-0694">RNA-binding</keyword>
<evidence type="ECO:0000256" key="12">
    <source>
        <dbReference type="RuleBase" id="RU003953"/>
    </source>
</evidence>
<keyword evidence="3" id="KW-0820">tRNA-binding</keyword>
<evidence type="ECO:0000256" key="6">
    <source>
        <dbReference type="ARBA" id="ARBA00022695"/>
    </source>
</evidence>
<reference evidence="14" key="1">
    <citation type="journal article" date="2020" name="mSystems">
        <title>Genome- and Community-Level Interaction Insights into Carbon Utilization and Element Cycling Functions of Hydrothermarchaeota in Hydrothermal Sediment.</title>
        <authorList>
            <person name="Zhou Z."/>
            <person name="Liu Y."/>
            <person name="Xu W."/>
            <person name="Pan J."/>
            <person name="Luo Z.H."/>
            <person name="Li M."/>
        </authorList>
    </citation>
    <scope>NUCLEOTIDE SEQUENCE [LARGE SCALE GENOMIC DNA]</scope>
    <source>
        <strain evidence="14">SpSt-289</strain>
    </source>
</reference>
<dbReference type="InterPro" id="IPR038763">
    <property type="entry name" value="DHH_sf"/>
</dbReference>
<dbReference type="Pfam" id="PF01743">
    <property type="entry name" value="PolyA_pol"/>
    <property type="match status" value="1"/>
</dbReference>
<evidence type="ECO:0000256" key="10">
    <source>
        <dbReference type="ARBA" id="ARBA00022884"/>
    </source>
</evidence>
<keyword evidence="11" id="KW-0129">CBS domain</keyword>
<dbReference type="EMBL" id="DSMG01000084">
    <property type="protein sequence ID" value="HDX31551.1"/>
    <property type="molecule type" value="Genomic_DNA"/>
</dbReference>
<evidence type="ECO:0000313" key="14">
    <source>
        <dbReference type="EMBL" id="HDX31551.1"/>
    </source>
</evidence>
<dbReference type="PANTHER" id="PTHR47788:SF1">
    <property type="entry name" value="A-ADDING TRNA NUCLEOTIDYLTRANSFERASE"/>
    <property type="match status" value="1"/>
</dbReference>
<evidence type="ECO:0000259" key="13">
    <source>
        <dbReference type="PROSITE" id="PS51371"/>
    </source>
</evidence>
<comment type="caution">
    <text evidence="14">The sequence shown here is derived from an EMBL/GenBank/DDBJ whole genome shotgun (WGS) entry which is preliminary data.</text>
</comment>
<dbReference type="InterPro" id="IPR001667">
    <property type="entry name" value="DDH_dom"/>
</dbReference>
<dbReference type="Pfam" id="PF12627">
    <property type="entry name" value="PolyA_pol_RNAbd"/>
    <property type="match status" value="1"/>
</dbReference>
<dbReference type="Pfam" id="PF01368">
    <property type="entry name" value="DHH"/>
    <property type="match status" value="1"/>
</dbReference>
<keyword evidence="9" id="KW-0460">Magnesium</keyword>
<dbReference type="InterPro" id="IPR002646">
    <property type="entry name" value="PolA_pol_head_dom"/>
</dbReference>
<proteinExistence type="inferred from homology"/>
<evidence type="ECO:0000256" key="5">
    <source>
        <dbReference type="ARBA" id="ARBA00022694"/>
    </source>
</evidence>
<dbReference type="InterPro" id="IPR032828">
    <property type="entry name" value="PolyA_RNA-bd"/>
</dbReference>
<dbReference type="Gene3D" id="1.10.3090.10">
    <property type="entry name" value="cca-adding enzyme, domain 2"/>
    <property type="match status" value="1"/>
</dbReference>
<dbReference type="InterPro" id="IPR003156">
    <property type="entry name" value="DHHA1_dom"/>
</dbReference>
<dbReference type="InterPro" id="IPR043519">
    <property type="entry name" value="NT_sf"/>
</dbReference>
<sequence length="924" mass="103832">MKSWKLLPDFAPFLFCCDTPDMAGREFDIILTHERTDFDALASLLAASLLFPDAIPVLPRQLNRNVRDFLALYRNHFRFVSPDDVPRGKVRRAILVDTRAANSPRGMQADTEYIVIDHHAALAEKNLMHEPRKPLPQAYELWCGPTGANTTLLVEKLIEHAIDVSPVEATLLALGIYEDTGNLTYASTTHRDAAALAWLLEPQRGVNLSEVNEFLHHPVTEEQRKLLQVLMDACEFLEIEGHTIILAMASAPGFSDELSTLAARLRDFHEPDALFLVVDLGDMIQVVARSTTESIDVGRIAHALGGGGHSRAAAAHLRDVSLEVVRSRIEHLVRTYARASVTVGQIMSAGRPHMLQPDMTITEADALMRRYGHEGFPVVTTDENGKDVLLGVLTRREVDKALGHGMGDQPVRRFMRAGQFTVRPDDSITVLRRRMIESNWGQLPVVDAEGNIVGIVTRTDLIKLWDDANLPGRRRNELAARLRQALTPVPLHLLALIGQEVDAMNYNVYVVGGFVRDLMLGVASKRALTLDVDIVIEGDAIAFARRMQEKYGGRVVEHKRFGTAKWLLTRRDAPVDVGKLLAGLEGSLADLPPHLDFVTARTEFYTAPTALPTVQQSSIKLDLHRRDFTINTLALCLNPDRWGELLDAWGGLADLRAGLVRVLHSLSFVDDPTRILRAVRYEQRFDFTIEPRTLELLLDALDLLDRVTPARIRHELERILQEEKPEKAMLRLDELGILRKIHASLRMTQETARQFVALREALQAEDVDPLLRKEPVERLYLAILTYGFSQEEIDALRERLGLRQETQRILKGMAILHRYLPALSAPEAKPSQVVQILDEVPPVCLALFSIISHDAAALERIQRYRTEWSRIQPLLTGDDLRRMGIPRGPLYRQILTTLRMGRVDGEIHTLEEEVELAKQLAAIT</sequence>
<dbReference type="Gene3D" id="3.10.580.10">
    <property type="entry name" value="CBS-domain"/>
    <property type="match status" value="1"/>
</dbReference>
<dbReference type="InterPro" id="IPR046342">
    <property type="entry name" value="CBS_dom_sf"/>
</dbReference>
<dbReference type="Gene3D" id="3.10.310.30">
    <property type="match status" value="1"/>
</dbReference>
<gene>
    <name evidence="14" type="ORF">ENQ20_08645</name>
</gene>
<dbReference type="Pfam" id="PF00571">
    <property type="entry name" value="CBS"/>
    <property type="match status" value="2"/>
</dbReference>
<feature type="domain" description="CBS" evidence="13">
    <location>
        <begin position="347"/>
        <end position="409"/>
    </location>
</feature>
<dbReference type="SUPFAM" id="SSF81301">
    <property type="entry name" value="Nucleotidyltransferase"/>
    <property type="match status" value="1"/>
</dbReference>
<dbReference type="SMART" id="SM00116">
    <property type="entry name" value="CBS"/>
    <property type="match status" value="2"/>
</dbReference>
<dbReference type="SUPFAM" id="SSF81891">
    <property type="entry name" value="Poly A polymerase C-terminal region-like"/>
    <property type="match status" value="1"/>
</dbReference>
<dbReference type="GO" id="GO:0016779">
    <property type="term" value="F:nucleotidyltransferase activity"/>
    <property type="evidence" value="ECO:0007669"/>
    <property type="project" value="UniProtKB-KW"/>
</dbReference>
<dbReference type="GO" id="GO:0008033">
    <property type="term" value="P:tRNA processing"/>
    <property type="evidence" value="ECO:0007669"/>
    <property type="project" value="UniProtKB-KW"/>
</dbReference>
<dbReference type="GO" id="GO:0046872">
    <property type="term" value="F:metal ion binding"/>
    <property type="evidence" value="ECO:0007669"/>
    <property type="project" value="UniProtKB-KW"/>
</dbReference>
<evidence type="ECO:0000256" key="3">
    <source>
        <dbReference type="ARBA" id="ARBA00022555"/>
    </source>
</evidence>
<dbReference type="AlphaFoldDB" id="A0A7C1FU17"/>
<evidence type="ECO:0000256" key="4">
    <source>
        <dbReference type="ARBA" id="ARBA00022679"/>
    </source>
</evidence>
<evidence type="ECO:0000256" key="11">
    <source>
        <dbReference type="PROSITE-ProRule" id="PRU00703"/>
    </source>
</evidence>
<protein>
    <submittedName>
        <fullName evidence="14">CBS domain-containing protein</fullName>
    </submittedName>
</protein>
<keyword evidence="6" id="KW-0548">Nucleotidyltransferase</keyword>
<feature type="domain" description="CBS" evidence="13">
    <location>
        <begin position="415"/>
        <end position="472"/>
    </location>
</feature>
<dbReference type="PROSITE" id="PS51371">
    <property type="entry name" value="CBS"/>
    <property type="match status" value="2"/>
</dbReference>
<evidence type="ECO:0000256" key="8">
    <source>
        <dbReference type="ARBA" id="ARBA00022741"/>
    </source>
</evidence>
<dbReference type="SUPFAM" id="SSF54631">
    <property type="entry name" value="CBS-domain pair"/>
    <property type="match status" value="1"/>
</dbReference>
<comment type="similarity">
    <text evidence="2 12">Belongs to the tRNA nucleotidyltransferase/poly(A) polymerase family.</text>
</comment>
<dbReference type="InterPro" id="IPR000644">
    <property type="entry name" value="CBS_dom"/>
</dbReference>
<dbReference type="SUPFAM" id="SSF64182">
    <property type="entry name" value="DHH phosphoesterases"/>
    <property type="match status" value="1"/>
</dbReference>
<keyword evidence="7" id="KW-0479">Metal-binding</keyword>
<accession>A0A7C1FU17</accession>
<dbReference type="Gene3D" id="3.90.1640.10">
    <property type="entry name" value="inorganic pyrophosphatase (n-terminal core)"/>
    <property type="match status" value="1"/>
</dbReference>
<evidence type="ECO:0000256" key="7">
    <source>
        <dbReference type="ARBA" id="ARBA00022723"/>
    </source>
</evidence>
<keyword evidence="8" id="KW-0547">Nucleotide-binding</keyword>